<dbReference type="AlphaFoldDB" id="A0A7U7G6C4"/>
<dbReference type="Proteomes" id="UP000027590">
    <property type="component" value="Unassembled WGS sequence"/>
</dbReference>
<reference evidence="1 2" key="2">
    <citation type="journal article" date="2014" name="PLoS ONE">
        <title>Evolution of mitochondria reconstructed from the energy metabolism of living bacteria.</title>
        <authorList>
            <person name="Degli Esposti M."/>
            <person name="Chouaia B."/>
            <person name="Comandatore F."/>
            <person name="Crotti E."/>
            <person name="Sassera D."/>
            <person name="Lievens P.M."/>
            <person name="Daffonchio D."/>
            <person name="Bandi C."/>
        </authorList>
    </citation>
    <scope>NUCLEOTIDE SEQUENCE [LARGE SCALE GENOMIC DNA]</scope>
    <source>
        <strain evidence="2">AM169</strain>
    </source>
</reference>
<comment type="caution">
    <text evidence="1">The sequence shown here is derived from an EMBL/GenBank/DDBJ whole genome shotgun (WGS) entry which is preliminary data.</text>
</comment>
<accession>A0A7U7G6C4</accession>
<protein>
    <submittedName>
        <fullName evidence="1">Uncharacterized protein</fullName>
    </submittedName>
</protein>
<proteinExistence type="predicted"/>
<gene>
    <name evidence="1" type="ORF">SACS_1218</name>
</gene>
<evidence type="ECO:0000313" key="2">
    <source>
        <dbReference type="Proteomes" id="UP000027590"/>
    </source>
</evidence>
<dbReference type="EMBL" id="CBLY010000006">
    <property type="protein sequence ID" value="CDG33956.1"/>
    <property type="molecule type" value="Genomic_DNA"/>
</dbReference>
<sequence length="41" mass="4872">MVGLSASQGLFVKDVFSRFSEEECRFQILYELFIEENFFNT</sequence>
<evidence type="ECO:0000313" key="1">
    <source>
        <dbReference type="EMBL" id="CDG33956.1"/>
    </source>
</evidence>
<name>A0A7U7G6C4_9PROT</name>
<reference evidence="1 2" key="1">
    <citation type="journal article" date="2014" name="Genome Biol. Evol.">
        <title>Acetic acid bacteria genomes reveal functional traits for adaptation to life in insect guts.</title>
        <authorList>
            <person name="Chouaia B."/>
            <person name="Gaiarsa S."/>
            <person name="Crotti E."/>
            <person name="Comandatore F."/>
            <person name="Degli Esposti M."/>
            <person name="Ricci I."/>
            <person name="Alma A."/>
            <person name="Favia G."/>
            <person name="Bandi C."/>
            <person name="Daffonchio D."/>
        </authorList>
    </citation>
    <scope>NUCLEOTIDE SEQUENCE [LARGE SCALE GENOMIC DNA]</scope>
    <source>
        <strain evidence="2">AM169</strain>
    </source>
</reference>
<organism evidence="1 2">
    <name type="scientific">Parasaccharibacter apium</name>
    <dbReference type="NCBI Taxonomy" id="1510841"/>
    <lineage>
        <taxon>Bacteria</taxon>
        <taxon>Pseudomonadati</taxon>
        <taxon>Pseudomonadota</taxon>
        <taxon>Alphaproteobacteria</taxon>
        <taxon>Acetobacterales</taxon>
        <taxon>Acetobacteraceae</taxon>
        <taxon>Parasaccharibacter</taxon>
    </lineage>
</organism>